<dbReference type="Proteomes" id="UP001595698">
    <property type="component" value="Unassembled WGS sequence"/>
</dbReference>
<protein>
    <submittedName>
        <fullName evidence="1">Uncharacterized protein</fullName>
    </submittedName>
</protein>
<accession>A0ABV8FEU6</accession>
<name>A0ABV8FEU6_9ACTN</name>
<proteinExistence type="predicted"/>
<dbReference type="EMBL" id="JBHSBC010000056">
    <property type="protein sequence ID" value="MFC3986411.1"/>
    <property type="molecule type" value="Genomic_DNA"/>
</dbReference>
<organism evidence="1 2">
    <name type="scientific">Streptosporangium jomthongense</name>
    <dbReference type="NCBI Taxonomy" id="1193683"/>
    <lineage>
        <taxon>Bacteria</taxon>
        <taxon>Bacillati</taxon>
        <taxon>Actinomycetota</taxon>
        <taxon>Actinomycetes</taxon>
        <taxon>Streptosporangiales</taxon>
        <taxon>Streptosporangiaceae</taxon>
        <taxon>Streptosporangium</taxon>
    </lineage>
</organism>
<comment type="caution">
    <text evidence="1">The sequence shown here is derived from an EMBL/GenBank/DDBJ whole genome shotgun (WGS) entry which is preliminary data.</text>
</comment>
<sequence length="101" mass="11508">MATFETTARFDKDHALLDPFDKERFKRVVIEEFVPDLDVAVGGGRFRPGLRVKGVRGAPGILEMTWAPDGRATFQFGEQLKLDEPHVIWRRVGTHDVFRSP</sequence>
<gene>
    <name evidence="1" type="ORF">ACFOYY_40210</name>
</gene>
<keyword evidence="2" id="KW-1185">Reference proteome</keyword>
<reference evidence="2" key="1">
    <citation type="journal article" date="2019" name="Int. J. Syst. Evol. Microbiol.">
        <title>The Global Catalogue of Microorganisms (GCM) 10K type strain sequencing project: providing services to taxonomists for standard genome sequencing and annotation.</title>
        <authorList>
            <consortium name="The Broad Institute Genomics Platform"/>
            <consortium name="The Broad Institute Genome Sequencing Center for Infectious Disease"/>
            <person name="Wu L."/>
            <person name="Ma J."/>
        </authorList>
    </citation>
    <scope>NUCLEOTIDE SEQUENCE [LARGE SCALE GENOMIC DNA]</scope>
    <source>
        <strain evidence="2">TBRC 7912</strain>
    </source>
</reference>
<evidence type="ECO:0000313" key="1">
    <source>
        <dbReference type="EMBL" id="MFC3986411.1"/>
    </source>
</evidence>
<dbReference type="RefSeq" id="WP_386196624.1">
    <property type="nucleotide sequence ID" value="NZ_JBHSBC010000056.1"/>
</dbReference>
<evidence type="ECO:0000313" key="2">
    <source>
        <dbReference type="Proteomes" id="UP001595698"/>
    </source>
</evidence>